<sequence length="94" mass="10726">MNVGIWLYNLTGNTASGHLDCEYLEMKEIQNEILRPSLPCLNGQIIICMSVWVFIPNPHATFFRLAEAREKKTLSSTPGFIVHPSFFYQILLPV</sequence>
<dbReference type="Proteomes" id="UP000499080">
    <property type="component" value="Unassembled WGS sequence"/>
</dbReference>
<protein>
    <submittedName>
        <fullName evidence="1">Uncharacterized protein</fullName>
    </submittedName>
</protein>
<evidence type="ECO:0000313" key="2">
    <source>
        <dbReference type="Proteomes" id="UP000499080"/>
    </source>
</evidence>
<gene>
    <name evidence="1" type="ORF">AVEN_244021_1</name>
</gene>
<keyword evidence="2" id="KW-1185">Reference proteome</keyword>
<accession>A0A4Y2SJM6</accession>
<proteinExistence type="predicted"/>
<dbReference type="EMBL" id="BGPR01021814">
    <property type="protein sequence ID" value="GBN87470.1"/>
    <property type="molecule type" value="Genomic_DNA"/>
</dbReference>
<dbReference type="AlphaFoldDB" id="A0A4Y2SJM6"/>
<organism evidence="1 2">
    <name type="scientific">Araneus ventricosus</name>
    <name type="common">Orbweaver spider</name>
    <name type="synonym">Epeira ventricosa</name>
    <dbReference type="NCBI Taxonomy" id="182803"/>
    <lineage>
        <taxon>Eukaryota</taxon>
        <taxon>Metazoa</taxon>
        <taxon>Ecdysozoa</taxon>
        <taxon>Arthropoda</taxon>
        <taxon>Chelicerata</taxon>
        <taxon>Arachnida</taxon>
        <taxon>Araneae</taxon>
        <taxon>Araneomorphae</taxon>
        <taxon>Entelegynae</taxon>
        <taxon>Araneoidea</taxon>
        <taxon>Araneidae</taxon>
        <taxon>Araneus</taxon>
    </lineage>
</organism>
<evidence type="ECO:0000313" key="1">
    <source>
        <dbReference type="EMBL" id="GBN87470.1"/>
    </source>
</evidence>
<comment type="caution">
    <text evidence="1">The sequence shown here is derived from an EMBL/GenBank/DDBJ whole genome shotgun (WGS) entry which is preliminary data.</text>
</comment>
<reference evidence="1 2" key="1">
    <citation type="journal article" date="2019" name="Sci. Rep.">
        <title>Orb-weaving spider Araneus ventricosus genome elucidates the spidroin gene catalogue.</title>
        <authorList>
            <person name="Kono N."/>
            <person name="Nakamura H."/>
            <person name="Ohtoshi R."/>
            <person name="Moran D.A.P."/>
            <person name="Shinohara A."/>
            <person name="Yoshida Y."/>
            <person name="Fujiwara M."/>
            <person name="Mori M."/>
            <person name="Tomita M."/>
            <person name="Arakawa K."/>
        </authorList>
    </citation>
    <scope>NUCLEOTIDE SEQUENCE [LARGE SCALE GENOMIC DNA]</scope>
</reference>
<name>A0A4Y2SJM6_ARAVE</name>